<sequence>MSTLDGASTSEGASTLDGASTSEGASTLDGASSSEGASTSEGTSNPPGASTLLELHRAGELAARYPLVAPLLAGLGPEELARAGALLARVPAAEVRRHHPTAPVVKIAITGHGTLSPLVAPLTAELARHGLVLDPVVSPFDSYVFDLTDPGSALYAAGADLVLCVLDPMIVVDELPVPWTLADLEKIVDEKVRLLTGLADRFQATGRGTLVLNTLPLPRLLAGQLVDYRSRASLGALWRRAATALLGLAEDRPSVVVLDLDPILADGTAARDPRLSVYAKAHLAPGLLAAYAREVGHLARLVAGQTRKCLVLDLDGTVWGGILGEDGPDGVEVADTYRGEAFRAFQKVARQIGSQGVLLAVVSKNDPEPVRRILAEHPGLTLRAEDFADVTANWRPKPENLRETARRLNLGTSSFVFVDDSPYERALVRRELPEIAVVDVDDEPASHVERLLADGWFNVREVTADDRARPARYREDVARGDFLDTFDSIEDYLRELGVAVRLEAARASQVGRLSQLTLRTNQFNLTTRRLQPPAVAALLDDPAALVLAIHSADRFGDNGLVGAILARRIGLDGPAGTGLDGPAGTGGTGGTGGTVLRIDNFLLSCRVFSRGIEHACLVALLHHARDTGAREVLGEYAPTAKNGIVGDFYPRYGFTAAPAPAPAAAAPAADDRAAGSPGGTGGTGGTTFRHDLRDIVAAPTHVALTTVFLGEHE</sequence>
<dbReference type="InterPro" id="IPR036514">
    <property type="entry name" value="SGNH_hydro_sf"/>
</dbReference>
<dbReference type="SUPFAM" id="SSF56784">
    <property type="entry name" value="HAD-like"/>
    <property type="match status" value="1"/>
</dbReference>
<dbReference type="NCBIfam" id="TIGR01681">
    <property type="entry name" value="HAD-SF-IIIC"/>
    <property type="match status" value="1"/>
</dbReference>
<proteinExistence type="predicted"/>
<evidence type="ECO:0000313" key="2">
    <source>
        <dbReference type="EMBL" id="CUU58227.1"/>
    </source>
</evidence>
<dbReference type="InterPro" id="IPR023214">
    <property type="entry name" value="HAD_sf"/>
</dbReference>
<dbReference type="InterPro" id="IPR010033">
    <property type="entry name" value="HAD_SF_ppase_IIIC"/>
</dbReference>
<feature type="region of interest" description="Disordered" evidence="1">
    <location>
        <begin position="667"/>
        <end position="686"/>
    </location>
</feature>
<keyword evidence="3" id="KW-1185">Reference proteome</keyword>
<feature type="region of interest" description="Disordered" evidence="1">
    <location>
        <begin position="1"/>
        <end position="51"/>
    </location>
</feature>
<feature type="compositionally biased region" description="Polar residues" evidence="1">
    <location>
        <begin position="1"/>
        <end position="25"/>
    </location>
</feature>
<gene>
    <name evidence="2" type="ORF">Ga0074812_117136</name>
</gene>
<reference evidence="3" key="1">
    <citation type="submission" date="2015-11" db="EMBL/GenBank/DDBJ databases">
        <authorList>
            <person name="Varghese N."/>
        </authorList>
    </citation>
    <scope>NUCLEOTIDE SEQUENCE [LARGE SCALE GENOMIC DNA]</scope>
    <source>
        <strain evidence="3">DSM 45899</strain>
    </source>
</reference>
<dbReference type="NCBIfam" id="TIGR01686">
    <property type="entry name" value="FkbH"/>
    <property type="match status" value="1"/>
</dbReference>
<dbReference type="EMBL" id="FAOZ01000017">
    <property type="protein sequence ID" value="CUU58227.1"/>
    <property type="molecule type" value="Genomic_DNA"/>
</dbReference>
<dbReference type="AlphaFoldDB" id="A0A0S4QRW9"/>
<feature type="compositionally biased region" description="Low complexity" evidence="1">
    <location>
        <begin position="31"/>
        <end position="44"/>
    </location>
</feature>
<evidence type="ECO:0000256" key="1">
    <source>
        <dbReference type="SAM" id="MobiDB-lite"/>
    </source>
</evidence>
<name>A0A0S4QRW9_9ACTN</name>
<dbReference type="Gene3D" id="3.40.50.1000">
    <property type="entry name" value="HAD superfamily/HAD-like"/>
    <property type="match status" value="1"/>
</dbReference>
<feature type="compositionally biased region" description="Gly residues" evidence="1">
    <location>
        <begin position="676"/>
        <end position="685"/>
    </location>
</feature>
<protein>
    <submittedName>
        <fullName evidence="2">HAD-superfamily phosphatase, subfamily IIIC/FkbH-like domain-containing protein</fullName>
    </submittedName>
</protein>
<dbReference type="Proteomes" id="UP000198802">
    <property type="component" value="Unassembled WGS sequence"/>
</dbReference>
<organism evidence="2 3">
    <name type="scientific">Parafrankia irregularis</name>
    <dbReference type="NCBI Taxonomy" id="795642"/>
    <lineage>
        <taxon>Bacteria</taxon>
        <taxon>Bacillati</taxon>
        <taxon>Actinomycetota</taxon>
        <taxon>Actinomycetes</taxon>
        <taxon>Frankiales</taxon>
        <taxon>Frankiaceae</taxon>
        <taxon>Parafrankia</taxon>
    </lineage>
</organism>
<dbReference type="InterPro" id="IPR010037">
    <property type="entry name" value="FkbH_domain"/>
</dbReference>
<dbReference type="Gene3D" id="3.40.50.1110">
    <property type="entry name" value="SGNH hydrolase"/>
    <property type="match status" value="1"/>
</dbReference>
<dbReference type="InterPro" id="IPR036412">
    <property type="entry name" value="HAD-like_sf"/>
</dbReference>
<evidence type="ECO:0000313" key="3">
    <source>
        <dbReference type="Proteomes" id="UP000198802"/>
    </source>
</evidence>
<accession>A0A0S4QRW9</accession>